<proteinExistence type="inferred from homology"/>
<name>A0A8H7ABW4_9EURO</name>
<dbReference type="GO" id="GO:0005666">
    <property type="term" value="C:RNA polymerase III complex"/>
    <property type="evidence" value="ECO:0007669"/>
    <property type="project" value="TreeGrafter"/>
</dbReference>
<sequence length="94" mass="10032">MATPQRELYQAPPQRDSSIAGSGALQQNSSGAAYTPSYGGGVADSLVSSSVTYVCGECASKVALNLGDAIRCKECGHRVLYKERTKRMVQFEAR</sequence>
<dbReference type="GO" id="GO:0005665">
    <property type="term" value="C:RNA polymerase II, core complex"/>
    <property type="evidence" value="ECO:0007669"/>
    <property type="project" value="TreeGrafter"/>
</dbReference>
<dbReference type="Gene3D" id="2.20.28.30">
    <property type="entry name" value="RNA polymerase ii, chain L"/>
    <property type="match status" value="1"/>
</dbReference>
<evidence type="ECO:0000256" key="1">
    <source>
        <dbReference type="ARBA" id="ARBA00004123"/>
    </source>
</evidence>
<keyword evidence="4" id="KW-0539">Nucleus</keyword>
<gene>
    <name evidence="7" type="ORF">GJ744_001670</name>
</gene>
<dbReference type="Proteomes" id="UP000606974">
    <property type="component" value="Unassembled WGS sequence"/>
</dbReference>
<dbReference type="SUPFAM" id="SSF63393">
    <property type="entry name" value="RNA polymerase subunits"/>
    <property type="match status" value="1"/>
</dbReference>
<feature type="region of interest" description="Disordered" evidence="6">
    <location>
        <begin position="1"/>
        <end position="31"/>
    </location>
</feature>
<dbReference type="InterPro" id="IPR039747">
    <property type="entry name" value="RPABC4"/>
</dbReference>
<feature type="compositionally biased region" description="Polar residues" evidence="6">
    <location>
        <begin position="15"/>
        <end position="31"/>
    </location>
</feature>
<dbReference type="InterPro" id="IPR029040">
    <property type="entry name" value="RPABC4/Spt4"/>
</dbReference>
<dbReference type="GO" id="GO:0003899">
    <property type="term" value="F:DNA-directed RNA polymerase activity"/>
    <property type="evidence" value="ECO:0007669"/>
    <property type="project" value="InterPro"/>
</dbReference>
<evidence type="ECO:0000256" key="3">
    <source>
        <dbReference type="ARBA" id="ARBA00022833"/>
    </source>
</evidence>
<evidence type="ECO:0000256" key="2">
    <source>
        <dbReference type="ARBA" id="ARBA00022723"/>
    </source>
</evidence>
<protein>
    <recommendedName>
        <fullName evidence="9">Metallothionein-I gene transcription activator</fullName>
    </recommendedName>
</protein>
<dbReference type="GO" id="GO:0006351">
    <property type="term" value="P:DNA-templated transcription"/>
    <property type="evidence" value="ECO:0007669"/>
    <property type="project" value="InterPro"/>
</dbReference>
<dbReference type="FunFam" id="2.20.28.30:FF:000003">
    <property type="entry name" value="DNA-directed RNA polymerases I, II, and III subunit RPABC4"/>
    <property type="match status" value="1"/>
</dbReference>
<comment type="subcellular location">
    <subcellularLocation>
        <location evidence="1">Nucleus</location>
    </subcellularLocation>
</comment>
<keyword evidence="2" id="KW-0479">Metal-binding</keyword>
<evidence type="ECO:0000256" key="6">
    <source>
        <dbReference type="SAM" id="MobiDB-lite"/>
    </source>
</evidence>
<dbReference type="EMBL" id="JAACFV010000125">
    <property type="protein sequence ID" value="KAF7504872.1"/>
    <property type="molecule type" value="Genomic_DNA"/>
</dbReference>
<comment type="similarity">
    <text evidence="5">Belongs to the archaeal Rpo12/eukaryotic RPC10 RNA polymerase subunit family.</text>
</comment>
<comment type="caution">
    <text evidence="7">The sequence shown here is derived from an EMBL/GenBank/DDBJ whole genome shotgun (WGS) entry which is preliminary data.</text>
</comment>
<evidence type="ECO:0008006" key="9">
    <source>
        <dbReference type="Google" id="ProtNLM"/>
    </source>
</evidence>
<evidence type="ECO:0000313" key="8">
    <source>
        <dbReference type="Proteomes" id="UP000606974"/>
    </source>
</evidence>
<evidence type="ECO:0000256" key="5">
    <source>
        <dbReference type="ARBA" id="ARBA00025770"/>
    </source>
</evidence>
<dbReference type="GO" id="GO:0008270">
    <property type="term" value="F:zinc ion binding"/>
    <property type="evidence" value="ECO:0007669"/>
    <property type="project" value="InterPro"/>
</dbReference>
<evidence type="ECO:0000256" key="4">
    <source>
        <dbReference type="ARBA" id="ARBA00023242"/>
    </source>
</evidence>
<keyword evidence="3" id="KW-0862">Zinc</keyword>
<reference evidence="7" key="1">
    <citation type="submission" date="2020-02" db="EMBL/GenBank/DDBJ databases">
        <authorList>
            <person name="Palmer J.M."/>
        </authorList>
    </citation>
    <scope>NUCLEOTIDE SEQUENCE</scope>
    <source>
        <strain evidence="7">EPUS1.4</strain>
        <tissue evidence="7">Thallus</tissue>
    </source>
</reference>
<dbReference type="GO" id="GO:0005736">
    <property type="term" value="C:RNA polymerase I complex"/>
    <property type="evidence" value="ECO:0007669"/>
    <property type="project" value="TreeGrafter"/>
</dbReference>
<dbReference type="PANTHER" id="PTHR12056:SF2">
    <property type="entry name" value="GEO11084P1"/>
    <property type="match status" value="1"/>
</dbReference>
<dbReference type="GO" id="GO:0003677">
    <property type="term" value="F:DNA binding"/>
    <property type="evidence" value="ECO:0007669"/>
    <property type="project" value="InterPro"/>
</dbReference>
<organism evidence="7 8">
    <name type="scientific">Endocarpon pusillum</name>
    <dbReference type="NCBI Taxonomy" id="364733"/>
    <lineage>
        <taxon>Eukaryota</taxon>
        <taxon>Fungi</taxon>
        <taxon>Dikarya</taxon>
        <taxon>Ascomycota</taxon>
        <taxon>Pezizomycotina</taxon>
        <taxon>Eurotiomycetes</taxon>
        <taxon>Chaetothyriomycetidae</taxon>
        <taxon>Verrucariales</taxon>
        <taxon>Verrucariaceae</taxon>
        <taxon>Endocarpon</taxon>
    </lineage>
</organism>
<dbReference type="InterPro" id="IPR006591">
    <property type="entry name" value="RNAP_P/RPABC4"/>
</dbReference>
<dbReference type="OrthoDB" id="5585087at2759"/>
<dbReference type="SMART" id="SM00659">
    <property type="entry name" value="RPOLCX"/>
    <property type="match status" value="1"/>
</dbReference>
<dbReference type="AlphaFoldDB" id="A0A8H7ABW4"/>
<evidence type="ECO:0000313" key="7">
    <source>
        <dbReference type="EMBL" id="KAF7504872.1"/>
    </source>
</evidence>
<accession>A0A8H7ABW4</accession>
<keyword evidence="8" id="KW-1185">Reference proteome</keyword>
<dbReference type="Pfam" id="PF03604">
    <property type="entry name" value="Zn_ribbon_RPAB4"/>
    <property type="match status" value="1"/>
</dbReference>
<dbReference type="PANTHER" id="PTHR12056">
    <property type="entry name" value="DNA-DIRECTED RNA POLYMERASES I, II, AND III"/>
    <property type="match status" value="1"/>
</dbReference>